<evidence type="ECO:0000256" key="4">
    <source>
        <dbReference type="RuleBase" id="RU004020"/>
    </source>
</evidence>
<keyword evidence="2" id="KW-0238">DNA-binding</keyword>
<evidence type="ECO:0000256" key="1">
    <source>
        <dbReference type="ARBA" id="ARBA00004123"/>
    </source>
</evidence>
<gene>
    <name evidence="7" type="ORF">OAUR00152_LOCUS19366</name>
</gene>
<dbReference type="AlphaFoldDB" id="A0A7S4J1H3"/>
<dbReference type="SMART" id="SM00415">
    <property type="entry name" value="HSF"/>
    <property type="match status" value="1"/>
</dbReference>
<feature type="compositionally biased region" description="Basic residues" evidence="5">
    <location>
        <begin position="182"/>
        <end position="193"/>
    </location>
</feature>
<name>A0A7S4J1H3_9STRA</name>
<accession>A0A7S4J1H3</accession>
<feature type="compositionally biased region" description="Basic and acidic residues" evidence="5">
    <location>
        <begin position="236"/>
        <end position="257"/>
    </location>
</feature>
<feature type="region of interest" description="Disordered" evidence="5">
    <location>
        <begin position="34"/>
        <end position="86"/>
    </location>
</feature>
<evidence type="ECO:0000256" key="3">
    <source>
        <dbReference type="ARBA" id="ARBA00023242"/>
    </source>
</evidence>
<proteinExistence type="inferred from homology"/>
<dbReference type="SUPFAM" id="SSF46785">
    <property type="entry name" value="Winged helix' DNA-binding domain"/>
    <property type="match status" value="1"/>
</dbReference>
<feature type="compositionally biased region" description="Basic and acidic residues" evidence="5">
    <location>
        <begin position="194"/>
        <end position="206"/>
    </location>
</feature>
<feature type="compositionally biased region" description="Polar residues" evidence="5">
    <location>
        <begin position="506"/>
        <end position="524"/>
    </location>
</feature>
<dbReference type="InterPro" id="IPR036388">
    <property type="entry name" value="WH-like_DNA-bd_sf"/>
</dbReference>
<feature type="compositionally biased region" description="Low complexity" evidence="5">
    <location>
        <begin position="291"/>
        <end position="305"/>
    </location>
</feature>
<dbReference type="PRINTS" id="PR00056">
    <property type="entry name" value="HSFDOMAIN"/>
</dbReference>
<feature type="domain" description="HSF-type DNA-binding" evidence="6">
    <location>
        <begin position="89"/>
        <end position="184"/>
    </location>
</feature>
<evidence type="ECO:0000256" key="5">
    <source>
        <dbReference type="SAM" id="MobiDB-lite"/>
    </source>
</evidence>
<evidence type="ECO:0000313" key="7">
    <source>
        <dbReference type="EMBL" id="CAE2247133.1"/>
    </source>
</evidence>
<sequence length="617" mass="63908">MDLTLTRPVQVTLPGTSGLAYVIPSAPITPTGSNGMLSPACSPPASPVIGASPSPAGSSSDSSVSSADGQSSSSSSGSSSASSSLPSRPVAEFLFHLTRMLTDPSIRNLIEWTPQGSIRVHDPHTLENDVLGKYFRHSKYSSFQRQLNYFGFRKVGSKGRMSPCSYTNDDTGDDLSSLLSIKRKTANRARSRKAQAEKEAARKDTDPSAASVSDSDSCSLDGSGEGVEQAEAPDAAEAKVCDAVVKKEKKEKKEGGSKKRKKSSISSSSSSSDSSSSPAKKSKKKKKRSIGDSGSSSGSTSTGPEAIAPMKEEEKEPAPLAPAAIAVSDIDFGPPGSIDFRAMAAIPLSSPSTPPALAAPLMVTPATSNVNVTVSATSSQVTAASSSKSNSTWEHLLLPQASSIPVPTTVVQAATNVLHQMTFQPFRQQQPQQAAAVPAPVSPAQPVGQPMSQPVAAPAPQMALPAPTPFVTKFNTPNPLAPLSAAARAPAMTLSPPATAAVLAQMNSAQQHPAQQTPDLTSGFQQPQQAQAYAPVSTARIVNKPSYKVVPALELADEEISVEKLLSLEWTGVGPSTTSTGTSGAKKRGSFSDWGDYAFPSLSPNSSLVDLAAIPTL</sequence>
<protein>
    <recommendedName>
        <fullName evidence="6">HSF-type DNA-binding domain-containing protein</fullName>
    </recommendedName>
</protein>
<dbReference type="InterPro" id="IPR036390">
    <property type="entry name" value="WH_DNA-bd_sf"/>
</dbReference>
<feature type="compositionally biased region" description="Low complexity" evidence="5">
    <location>
        <begin position="264"/>
        <end position="279"/>
    </location>
</feature>
<dbReference type="EMBL" id="HBKQ01028537">
    <property type="protein sequence ID" value="CAE2247133.1"/>
    <property type="molecule type" value="Transcribed_RNA"/>
</dbReference>
<feature type="compositionally biased region" description="Low complexity" evidence="5">
    <location>
        <begin position="207"/>
        <end position="222"/>
    </location>
</feature>
<comment type="subcellular location">
    <subcellularLocation>
        <location evidence="1">Nucleus</location>
    </subcellularLocation>
</comment>
<dbReference type="PANTHER" id="PTHR10015">
    <property type="entry name" value="HEAT SHOCK TRANSCRIPTION FACTOR"/>
    <property type="match status" value="1"/>
</dbReference>
<dbReference type="PANTHER" id="PTHR10015:SF206">
    <property type="entry name" value="HSF-TYPE DNA-BINDING DOMAIN-CONTAINING PROTEIN"/>
    <property type="match status" value="1"/>
</dbReference>
<feature type="compositionally biased region" description="Low complexity" evidence="5">
    <location>
        <begin position="47"/>
        <end position="86"/>
    </location>
</feature>
<evidence type="ECO:0000259" key="6">
    <source>
        <dbReference type="SMART" id="SM00415"/>
    </source>
</evidence>
<comment type="similarity">
    <text evidence="4">Belongs to the HSF family.</text>
</comment>
<dbReference type="Gene3D" id="1.10.10.10">
    <property type="entry name" value="Winged helix-like DNA-binding domain superfamily/Winged helix DNA-binding domain"/>
    <property type="match status" value="1"/>
</dbReference>
<feature type="region of interest" description="Disordered" evidence="5">
    <location>
        <begin position="506"/>
        <end position="529"/>
    </location>
</feature>
<keyword evidence="3" id="KW-0539">Nucleus</keyword>
<feature type="region of interest" description="Disordered" evidence="5">
    <location>
        <begin position="182"/>
        <end position="305"/>
    </location>
</feature>
<evidence type="ECO:0000256" key="2">
    <source>
        <dbReference type="ARBA" id="ARBA00023125"/>
    </source>
</evidence>
<dbReference type="GO" id="GO:0043565">
    <property type="term" value="F:sequence-specific DNA binding"/>
    <property type="evidence" value="ECO:0007669"/>
    <property type="project" value="InterPro"/>
</dbReference>
<reference evidence="7" key="1">
    <citation type="submission" date="2021-01" db="EMBL/GenBank/DDBJ databases">
        <authorList>
            <person name="Corre E."/>
            <person name="Pelletier E."/>
            <person name="Niang G."/>
            <person name="Scheremetjew M."/>
            <person name="Finn R."/>
            <person name="Kale V."/>
            <person name="Holt S."/>
            <person name="Cochrane G."/>
            <person name="Meng A."/>
            <person name="Brown T."/>
            <person name="Cohen L."/>
        </authorList>
    </citation>
    <scope>NUCLEOTIDE SEQUENCE</scope>
    <source>
        <strain evidence="7">Isolate 1302-5</strain>
    </source>
</reference>
<organism evidence="7">
    <name type="scientific">Odontella aurita</name>
    <dbReference type="NCBI Taxonomy" id="265563"/>
    <lineage>
        <taxon>Eukaryota</taxon>
        <taxon>Sar</taxon>
        <taxon>Stramenopiles</taxon>
        <taxon>Ochrophyta</taxon>
        <taxon>Bacillariophyta</taxon>
        <taxon>Mediophyceae</taxon>
        <taxon>Biddulphiophycidae</taxon>
        <taxon>Eupodiscales</taxon>
        <taxon>Odontellaceae</taxon>
        <taxon>Odontella</taxon>
    </lineage>
</organism>
<dbReference type="GO" id="GO:0003700">
    <property type="term" value="F:DNA-binding transcription factor activity"/>
    <property type="evidence" value="ECO:0007669"/>
    <property type="project" value="InterPro"/>
</dbReference>
<dbReference type="InterPro" id="IPR000232">
    <property type="entry name" value="HSF_DNA-bd"/>
</dbReference>
<dbReference type="GO" id="GO:0005634">
    <property type="term" value="C:nucleus"/>
    <property type="evidence" value="ECO:0007669"/>
    <property type="project" value="UniProtKB-SubCell"/>
</dbReference>
<dbReference type="Pfam" id="PF00447">
    <property type="entry name" value="HSF_DNA-bind"/>
    <property type="match status" value="1"/>
</dbReference>